<dbReference type="Gene3D" id="3.30.1330.230">
    <property type="match status" value="1"/>
</dbReference>
<dbReference type="InterPro" id="IPR027624">
    <property type="entry name" value="TOMM_cyclo_SagD"/>
</dbReference>
<dbReference type="InterPro" id="IPR022291">
    <property type="entry name" value="Bacteriocin_synth_cyclodeHase"/>
</dbReference>
<dbReference type="Pfam" id="PF02624">
    <property type="entry name" value="YcaO"/>
    <property type="match status" value="1"/>
</dbReference>
<dbReference type="EMBL" id="JAVREK010000005">
    <property type="protein sequence ID" value="MDT0301906.1"/>
    <property type="molecule type" value="Genomic_DNA"/>
</dbReference>
<organism evidence="3 4">
    <name type="scientific">Streptomonospora wellingtoniae</name>
    <dbReference type="NCBI Taxonomy" id="3075544"/>
    <lineage>
        <taxon>Bacteria</taxon>
        <taxon>Bacillati</taxon>
        <taxon>Actinomycetota</taxon>
        <taxon>Actinomycetes</taxon>
        <taxon>Streptosporangiales</taxon>
        <taxon>Nocardiopsidaceae</taxon>
        <taxon>Streptomonospora</taxon>
    </lineage>
</organism>
<name>A0ABU2KRI6_9ACTN</name>
<feature type="domain" description="YcaO" evidence="2">
    <location>
        <begin position="260"/>
        <end position="652"/>
    </location>
</feature>
<dbReference type="Gene3D" id="3.30.40.250">
    <property type="match status" value="1"/>
</dbReference>
<dbReference type="PANTHER" id="PTHR37809:SF1">
    <property type="entry name" value="RIBOSOMAL PROTEIN S12 METHYLTHIOTRANSFERASE ACCESSORY FACTOR YCAO"/>
    <property type="match status" value="1"/>
</dbReference>
<dbReference type="Gene3D" id="3.30.160.660">
    <property type="match status" value="1"/>
</dbReference>
<dbReference type="PANTHER" id="PTHR37809">
    <property type="entry name" value="RIBOSOMAL PROTEIN S12 METHYLTHIOTRANSFERASE ACCESSORY FACTOR YCAO"/>
    <property type="match status" value="1"/>
</dbReference>
<protein>
    <submittedName>
        <fullName evidence="3">TOMM leader peptide-binding protein</fullName>
    </submittedName>
</protein>
<dbReference type="InterPro" id="IPR003776">
    <property type="entry name" value="YcaO-like_dom"/>
</dbReference>
<feature type="region of interest" description="Disordered" evidence="1">
    <location>
        <begin position="633"/>
        <end position="652"/>
    </location>
</feature>
<evidence type="ECO:0000313" key="4">
    <source>
        <dbReference type="Proteomes" id="UP001183226"/>
    </source>
</evidence>
<keyword evidence="4" id="KW-1185">Reference proteome</keyword>
<dbReference type="NCBIfam" id="TIGR03604">
    <property type="entry name" value="TOMM_cyclo_SagD"/>
    <property type="match status" value="1"/>
</dbReference>
<evidence type="ECO:0000259" key="2">
    <source>
        <dbReference type="PROSITE" id="PS51664"/>
    </source>
</evidence>
<evidence type="ECO:0000256" key="1">
    <source>
        <dbReference type="SAM" id="MobiDB-lite"/>
    </source>
</evidence>
<reference evidence="4" key="1">
    <citation type="submission" date="2023-07" db="EMBL/GenBank/DDBJ databases">
        <title>30 novel species of actinomycetes from the DSMZ collection.</title>
        <authorList>
            <person name="Nouioui I."/>
        </authorList>
    </citation>
    <scope>NUCLEOTIDE SEQUENCE [LARGE SCALE GENOMIC DNA]</scope>
    <source>
        <strain evidence="4">DSM 45055</strain>
    </source>
</reference>
<accession>A0ABU2KRI6</accession>
<dbReference type="NCBIfam" id="TIGR03882">
    <property type="entry name" value="cyclo_dehyd_2"/>
    <property type="match status" value="1"/>
</dbReference>
<feature type="region of interest" description="Disordered" evidence="1">
    <location>
        <begin position="187"/>
        <end position="214"/>
    </location>
</feature>
<proteinExistence type="predicted"/>
<dbReference type="PROSITE" id="PS51664">
    <property type="entry name" value="YCAO"/>
    <property type="match status" value="1"/>
</dbReference>
<gene>
    <name evidence="3" type="ORF">RM446_07240</name>
</gene>
<dbReference type="RefSeq" id="WP_311544379.1">
    <property type="nucleotide sequence ID" value="NZ_JAVREK010000005.1"/>
</dbReference>
<comment type="caution">
    <text evidence="3">The sequence shown here is derived from an EMBL/GenBank/DDBJ whole genome shotgun (WGS) entry which is preliminary data.</text>
</comment>
<evidence type="ECO:0000313" key="3">
    <source>
        <dbReference type="EMBL" id="MDT0301906.1"/>
    </source>
</evidence>
<sequence length="652" mass="70986">MTAEAATAPPTLRLLGEGLLYDALCARLAGSSGGDGPGGPLDVPAEPGEVVVLGREGWEPERELAEQTAVRSRGALLLPVRVMGDLGVVGPWVRPDRRGCQVCAERRRRLWRKQDFTGEPLEGPLPALPLTASHLDHLASLAAHALGTGLLGEHELYAARGDLVGQVHRANPLPGCPGCCDLPDDSSESARLELSSRPQPDPASFRTRPDGLPGSALRESLHDWRYGPVGHVFRADNSAGALVSAELALTGGESGEGGYGRAATYPAAESVALYEAAERLASATPHGKRTVVHGSRNELPDAVDLRELGLHDPAYYDHPLFRFQPYDPDTATEWVWGWRTGAQRPVLVPEHVAYWHVDRWRRSARGARFLYESSNGAAIGSNIEEAVLYGLLEVVERDSFLLCWYTRRPARRLEADDEVPQLRGMRATLRSLGYRLHLFDIASEIGIPAVLSVVVRDDDAGPVAFFAAGAHCDPRRAAAAAASEAVTNAVVRVRTPAEERAEFEDGARALLEDPTRTQTLREHTVLYNLPETRPWWSFLDTGAPGATLAEAYGDWRARWQRDDLTDVLREVLRACGAAGLDPIVVDQTDRCTPRAPTTVKVLVPQTLPMTFGHVHRRTEGLRRLTDVPVALGYRTPEDPAPDLAALPPHPFP</sequence>
<dbReference type="Gene3D" id="3.40.50.720">
    <property type="entry name" value="NAD(P)-binding Rossmann-like Domain"/>
    <property type="match status" value="1"/>
</dbReference>
<dbReference type="Proteomes" id="UP001183226">
    <property type="component" value="Unassembled WGS sequence"/>
</dbReference>